<accession>A0A2K8KVS7</accession>
<feature type="site" description="Lowers pKa of active site Cys" evidence="3">
    <location>
        <position position="286"/>
    </location>
</feature>
<dbReference type="InterPro" id="IPR010987">
    <property type="entry name" value="Glutathione-S-Trfase_C-like"/>
</dbReference>
<keyword evidence="6" id="KW-1185">Reference proteome</keyword>
<dbReference type="Gene3D" id="3.40.30.10">
    <property type="entry name" value="Glutaredoxin"/>
    <property type="match status" value="1"/>
</dbReference>
<dbReference type="Pfam" id="PF13409">
    <property type="entry name" value="GST_N_2"/>
    <property type="match status" value="1"/>
</dbReference>
<evidence type="ECO:0000256" key="3">
    <source>
        <dbReference type="PIRSR" id="PIRSR015753-3"/>
    </source>
</evidence>
<dbReference type="SFLD" id="SFLDG01206">
    <property type="entry name" value="Xi.1"/>
    <property type="match status" value="1"/>
</dbReference>
<dbReference type="Gene3D" id="1.20.1050.10">
    <property type="match status" value="1"/>
</dbReference>
<evidence type="ECO:0000256" key="2">
    <source>
        <dbReference type="PIRSR" id="PIRSR015753-2"/>
    </source>
</evidence>
<reference evidence="5 6" key="1">
    <citation type="submission" date="2016-12" db="EMBL/GenBank/DDBJ databases">
        <title>Isolation and genomic insights into novel planktonic Zetaproteobacteria from stratified waters of the Chesapeake Bay.</title>
        <authorList>
            <person name="McAllister S.M."/>
            <person name="Kato S."/>
            <person name="Chan C.S."/>
            <person name="Chiu B.K."/>
            <person name="Field E.K."/>
        </authorList>
    </citation>
    <scope>NUCLEOTIDE SEQUENCE [LARGE SCALE GENOMIC DNA]</scope>
    <source>
        <strain evidence="5 6">CP-5</strain>
    </source>
</reference>
<sequence length="318" mass="36559">MGMMIHGVWETDDGKWAAKDGKFHRAPSKFHCPSTSNETGKYELKVEADRYHLYVSLACPWAHRALIFRKLKGLEEIIPVTVVQPHMLDQGWQFSEPEPLYGFTHAHQLYGKADPHYTGRVTVPILWDKKEERIVCNESAEIIRIFNSAFNGLTGNSDDYYPEALHSEIDLINAFVYPGINNGVYKCGFATLQQAYEEAFDNLFAALDKVEGMLSEQRYLVGNRITEADWRLFTTLIRFDAVYVGHFKCNRNRIADMPNLTGYLRDLYQQPGIAETVDFEHIKEHYYYSHESINPTRIVPKGPALDFGLPHDRARFSS</sequence>
<dbReference type="InterPro" id="IPR036282">
    <property type="entry name" value="Glutathione-S-Trfase_C_sf"/>
</dbReference>
<name>A0A2K8KVS7_MARES</name>
<proteinExistence type="predicted"/>
<keyword evidence="5" id="KW-0808">Transferase</keyword>
<dbReference type="OrthoDB" id="9769158at2"/>
<dbReference type="CDD" id="cd03190">
    <property type="entry name" value="GST_C_Omega_like"/>
    <property type="match status" value="1"/>
</dbReference>
<feature type="domain" description="GST C-terminal" evidence="4">
    <location>
        <begin position="158"/>
        <end position="289"/>
    </location>
</feature>
<dbReference type="PROSITE" id="PS50405">
    <property type="entry name" value="GST_CTER"/>
    <property type="match status" value="1"/>
</dbReference>
<protein>
    <submittedName>
        <fullName evidence="5">Putative glutathione S-transferase</fullName>
    </submittedName>
</protein>
<dbReference type="SUPFAM" id="SSF47616">
    <property type="entry name" value="GST C-terminal domain-like"/>
    <property type="match status" value="1"/>
</dbReference>
<dbReference type="KEGG" id="maes:Ga0123461_0501"/>
<dbReference type="Proteomes" id="UP000231701">
    <property type="component" value="Chromosome"/>
</dbReference>
<dbReference type="InterPro" id="IPR047047">
    <property type="entry name" value="GST_Omega-like_C"/>
</dbReference>
<dbReference type="GO" id="GO:0004364">
    <property type="term" value="F:glutathione transferase activity"/>
    <property type="evidence" value="ECO:0007669"/>
    <property type="project" value="InterPro"/>
</dbReference>
<dbReference type="GO" id="GO:0005737">
    <property type="term" value="C:cytoplasm"/>
    <property type="evidence" value="ECO:0007669"/>
    <property type="project" value="TreeGrafter"/>
</dbReference>
<organism evidence="5 6">
    <name type="scientific">Mariprofundus aestuarium</name>
    <dbReference type="NCBI Taxonomy" id="1921086"/>
    <lineage>
        <taxon>Bacteria</taxon>
        <taxon>Pseudomonadati</taxon>
        <taxon>Pseudomonadota</taxon>
        <taxon>Candidatius Mariprofundia</taxon>
        <taxon>Mariprofundales</taxon>
        <taxon>Mariprofundaceae</taxon>
        <taxon>Mariprofundus</taxon>
    </lineage>
</organism>
<feature type="binding site" evidence="2">
    <location>
        <position position="92"/>
    </location>
    <ligand>
        <name>glutathione</name>
        <dbReference type="ChEBI" id="CHEBI:57925"/>
    </ligand>
</feature>
<gene>
    <name evidence="5" type="ORF">Ga0123461_0501</name>
</gene>
<evidence type="ECO:0000313" key="5">
    <source>
        <dbReference type="EMBL" id="ATX78938.1"/>
    </source>
</evidence>
<dbReference type="PANTHER" id="PTHR32419:SF6">
    <property type="entry name" value="GLUTATHIONE S-TRANSFERASE OMEGA-LIKE 1-RELATED"/>
    <property type="match status" value="1"/>
</dbReference>
<evidence type="ECO:0000313" key="6">
    <source>
        <dbReference type="Proteomes" id="UP000231701"/>
    </source>
</evidence>
<dbReference type="Pfam" id="PF13410">
    <property type="entry name" value="GST_C_2"/>
    <property type="match status" value="1"/>
</dbReference>
<dbReference type="SFLD" id="SFLDG01148">
    <property type="entry name" value="Xi_(cytGST)"/>
    <property type="match status" value="1"/>
</dbReference>
<dbReference type="InterPro" id="IPR036249">
    <property type="entry name" value="Thioredoxin-like_sf"/>
</dbReference>
<dbReference type="SUPFAM" id="SSF52833">
    <property type="entry name" value="Thioredoxin-like"/>
    <property type="match status" value="1"/>
</dbReference>
<dbReference type="SFLD" id="SFLDS00019">
    <property type="entry name" value="Glutathione_Transferase_(cytos"/>
    <property type="match status" value="1"/>
</dbReference>
<dbReference type="InterPro" id="IPR040079">
    <property type="entry name" value="Glutathione_S-Trfase"/>
</dbReference>
<feature type="site" description="Lowers pKa of active site Cys" evidence="3">
    <location>
        <position position="243"/>
    </location>
</feature>
<feature type="active site" description="Proton donor/acceptor" evidence="1">
    <location>
        <position position="185"/>
    </location>
</feature>
<feature type="binding site" evidence="2">
    <location>
        <begin position="138"/>
        <end position="139"/>
    </location>
    <ligand>
        <name>glutathione</name>
        <dbReference type="ChEBI" id="CHEBI:57925"/>
    </ligand>
</feature>
<evidence type="ECO:0000256" key="1">
    <source>
        <dbReference type="PIRSR" id="PIRSR015753-1"/>
    </source>
</evidence>
<dbReference type="PANTHER" id="PTHR32419">
    <property type="entry name" value="GLUTATHIONYL-HYDROQUINONE REDUCTASE"/>
    <property type="match status" value="1"/>
</dbReference>
<dbReference type="EMBL" id="CP018799">
    <property type="protein sequence ID" value="ATX78938.1"/>
    <property type="molecule type" value="Genomic_DNA"/>
</dbReference>
<dbReference type="InterPro" id="IPR004045">
    <property type="entry name" value="Glutathione_S-Trfase_N"/>
</dbReference>
<feature type="binding site" evidence="2">
    <location>
        <begin position="120"/>
        <end position="123"/>
    </location>
    <ligand>
        <name>glutathione</name>
        <dbReference type="ChEBI" id="CHEBI:57925"/>
    </ligand>
</feature>
<dbReference type="InterPro" id="IPR016639">
    <property type="entry name" value="GST_Omega/GSH"/>
</dbReference>
<feature type="active site" description="Nucleophile" evidence="1">
    <location>
        <position position="59"/>
    </location>
</feature>
<evidence type="ECO:0000259" key="4">
    <source>
        <dbReference type="PROSITE" id="PS50405"/>
    </source>
</evidence>
<dbReference type="PIRSF" id="PIRSF015753">
    <property type="entry name" value="GST"/>
    <property type="match status" value="1"/>
</dbReference>
<dbReference type="AlphaFoldDB" id="A0A2K8KVS7"/>
<dbReference type="RefSeq" id="WP_100276890.1">
    <property type="nucleotide sequence ID" value="NZ_CP018799.1"/>
</dbReference>